<evidence type="ECO:0000313" key="2">
    <source>
        <dbReference type="EMBL" id="KZV80762.1"/>
    </source>
</evidence>
<dbReference type="OrthoDB" id="5572844at2759"/>
<dbReference type="EMBL" id="KV426454">
    <property type="protein sequence ID" value="KZV80762.1"/>
    <property type="molecule type" value="Genomic_DNA"/>
</dbReference>
<keyword evidence="3" id="KW-1185">Reference proteome</keyword>
<dbReference type="InterPro" id="IPR018608">
    <property type="entry name" value="Gti1/Pac2"/>
</dbReference>
<reference evidence="2 3" key="1">
    <citation type="journal article" date="2016" name="Mol. Biol. Evol.">
        <title>Comparative Genomics of Early-Diverging Mushroom-Forming Fungi Provides Insights into the Origins of Lignocellulose Decay Capabilities.</title>
        <authorList>
            <person name="Nagy L.G."/>
            <person name="Riley R."/>
            <person name="Tritt A."/>
            <person name="Adam C."/>
            <person name="Daum C."/>
            <person name="Floudas D."/>
            <person name="Sun H."/>
            <person name="Yadav J.S."/>
            <person name="Pangilinan J."/>
            <person name="Larsson K.H."/>
            <person name="Matsuura K."/>
            <person name="Barry K."/>
            <person name="Labutti K."/>
            <person name="Kuo R."/>
            <person name="Ohm R.A."/>
            <person name="Bhattacharya S.S."/>
            <person name="Shirouzu T."/>
            <person name="Yoshinaga Y."/>
            <person name="Martin F.M."/>
            <person name="Grigoriev I.V."/>
            <person name="Hibbett D.S."/>
        </authorList>
    </citation>
    <scope>NUCLEOTIDE SEQUENCE [LARGE SCALE GENOMIC DNA]</scope>
    <source>
        <strain evidence="2 3">HHB12029</strain>
    </source>
</reference>
<proteinExistence type="predicted"/>
<feature type="compositionally biased region" description="Polar residues" evidence="1">
    <location>
        <begin position="183"/>
        <end position="193"/>
    </location>
</feature>
<protein>
    <recommendedName>
        <fullName evidence="4">Gti1/Pac2 family-domain-containing protein</fullName>
    </recommendedName>
</protein>
<feature type="compositionally biased region" description="Low complexity" evidence="1">
    <location>
        <begin position="227"/>
        <end position="248"/>
    </location>
</feature>
<dbReference type="GO" id="GO:0003677">
    <property type="term" value="F:DNA binding"/>
    <property type="evidence" value="ECO:0007669"/>
    <property type="project" value="TreeGrafter"/>
</dbReference>
<dbReference type="PANTHER" id="PTHR28027">
    <property type="entry name" value="TRANSCRIPTIONAL REGULATOR MIT1"/>
    <property type="match status" value="1"/>
</dbReference>
<feature type="region of interest" description="Disordered" evidence="1">
    <location>
        <begin position="174"/>
        <end position="248"/>
    </location>
</feature>
<dbReference type="PANTHER" id="PTHR28027:SF1">
    <property type="entry name" value="CAMP INDEPENDENT REGULATORY PROTEIN (AFU_ORTHOLOGUE AFUA_3G09640)"/>
    <property type="match status" value="1"/>
</dbReference>
<evidence type="ECO:0008006" key="4">
    <source>
        <dbReference type="Google" id="ProtNLM"/>
    </source>
</evidence>
<dbReference type="Proteomes" id="UP000077266">
    <property type="component" value="Unassembled WGS sequence"/>
</dbReference>
<gene>
    <name evidence="2" type="ORF">EXIGLDRAFT_845295</name>
</gene>
<dbReference type="AlphaFoldDB" id="A0A165BJF4"/>
<sequence length="367" mass="41199">MTLQEPTCRDVRVRSLDDARLIFHGVWLGRLPMVTRRLSSEERARIRPGDVYVWEEKTQHHVEQAGLSIERWTDCFAWGPSRVRDEFLFYTQKDREYRRSNNRRNDMPPQQPGERWHKQTLSVIVKDPQDSYNNFPRKWHMTAYFHRDNLPSVQETLVGIPTPPAGMYEKARANRTNTRAAQGHSSASPSSDEGTAVYSGHYHSPGSPVRTMRESYRSMPYPPPSPSSSSSSGRRMSLSSASGSSTLASMTPIVQTQPLRPVLPSLPIPRGPHPSLPYPPAGADADADGMPYHLRPFGEPFSPVAQTSELKLPPPLSSTRFPEFALSLDGPVKAEGKRVVLGSPLRGSTPVGRRREDDAALRMFKFS</sequence>
<dbReference type="Pfam" id="PF09729">
    <property type="entry name" value="Gti1_Pac2"/>
    <property type="match status" value="1"/>
</dbReference>
<accession>A0A165BJF4</accession>
<dbReference type="InParanoid" id="A0A165BJF4"/>
<name>A0A165BJF4_EXIGL</name>
<evidence type="ECO:0000256" key="1">
    <source>
        <dbReference type="SAM" id="MobiDB-lite"/>
    </source>
</evidence>
<evidence type="ECO:0000313" key="3">
    <source>
        <dbReference type="Proteomes" id="UP000077266"/>
    </source>
</evidence>
<organism evidence="2 3">
    <name type="scientific">Exidia glandulosa HHB12029</name>
    <dbReference type="NCBI Taxonomy" id="1314781"/>
    <lineage>
        <taxon>Eukaryota</taxon>
        <taxon>Fungi</taxon>
        <taxon>Dikarya</taxon>
        <taxon>Basidiomycota</taxon>
        <taxon>Agaricomycotina</taxon>
        <taxon>Agaricomycetes</taxon>
        <taxon>Auriculariales</taxon>
        <taxon>Exidiaceae</taxon>
        <taxon>Exidia</taxon>
    </lineage>
</organism>